<dbReference type="PANTHER" id="PTHR43537">
    <property type="entry name" value="TRANSCRIPTIONAL REGULATOR, GNTR FAMILY"/>
    <property type="match status" value="1"/>
</dbReference>
<keyword evidence="3" id="KW-0804">Transcription</keyword>
<dbReference type="InterPro" id="IPR036388">
    <property type="entry name" value="WH-like_DNA-bd_sf"/>
</dbReference>
<name>A0ABU8THY4_9HYPH</name>
<proteinExistence type="predicted"/>
<dbReference type="RefSeq" id="WP_340273425.1">
    <property type="nucleotide sequence ID" value="NZ_JBAKIA010000004.1"/>
</dbReference>
<dbReference type="InterPro" id="IPR011711">
    <property type="entry name" value="GntR_C"/>
</dbReference>
<evidence type="ECO:0000313" key="6">
    <source>
        <dbReference type="Proteomes" id="UP001385499"/>
    </source>
</evidence>
<organism evidence="5 6">
    <name type="scientific">Roseibium algae</name>
    <dbReference type="NCBI Taxonomy" id="3123038"/>
    <lineage>
        <taxon>Bacteria</taxon>
        <taxon>Pseudomonadati</taxon>
        <taxon>Pseudomonadota</taxon>
        <taxon>Alphaproteobacteria</taxon>
        <taxon>Hyphomicrobiales</taxon>
        <taxon>Stappiaceae</taxon>
        <taxon>Roseibium</taxon>
    </lineage>
</organism>
<evidence type="ECO:0000259" key="4">
    <source>
        <dbReference type="SMART" id="SM00895"/>
    </source>
</evidence>
<keyword evidence="2" id="KW-0238">DNA-binding</keyword>
<evidence type="ECO:0000313" key="5">
    <source>
        <dbReference type="EMBL" id="MEJ8473764.1"/>
    </source>
</evidence>
<dbReference type="SUPFAM" id="SSF48008">
    <property type="entry name" value="GntR ligand-binding domain-like"/>
    <property type="match status" value="1"/>
</dbReference>
<keyword evidence="1" id="KW-0805">Transcription regulation</keyword>
<dbReference type="Gene3D" id="1.10.10.10">
    <property type="entry name" value="Winged helix-like DNA-binding domain superfamily/Winged helix DNA-binding domain"/>
    <property type="match status" value="2"/>
</dbReference>
<dbReference type="Proteomes" id="UP001385499">
    <property type="component" value="Unassembled WGS sequence"/>
</dbReference>
<keyword evidence="6" id="KW-1185">Reference proteome</keyword>
<dbReference type="Pfam" id="PF07729">
    <property type="entry name" value="FCD"/>
    <property type="match status" value="1"/>
</dbReference>
<reference evidence="5 6" key="1">
    <citation type="submission" date="2024-02" db="EMBL/GenBank/DDBJ databases">
        <title>Roseibium algae sp. nov., isolated from marine alga (Grateloupia sp.), showing potential in myo-inositol conversion.</title>
        <authorList>
            <person name="Wang Y."/>
        </authorList>
    </citation>
    <scope>NUCLEOTIDE SEQUENCE [LARGE SCALE GENOMIC DNA]</scope>
    <source>
        <strain evidence="5 6">H3510</strain>
    </source>
</reference>
<evidence type="ECO:0000256" key="2">
    <source>
        <dbReference type="ARBA" id="ARBA00023125"/>
    </source>
</evidence>
<dbReference type="SUPFAM" id="SSF46785">
    <property type="entry name" value="Winged helix' DNA-binding domain"/>
    <property type="match status" value="2"/>
</dbReference>
<feature type="domain" description="GntR C-terminal" evidence="4">
    <location>
        <begin position="166"/>
        <end position="293"/>
    </location>
</feature>
<dbReference type="InterPro" id="IPR008920">
    <property type="entry name" value="TF_FadR/GntR_C"/>
</dbReference>
<accession>A0ABU8THY4</accession>
<dbReference type="Gene3D" id="1.20.120.530">
    <property type="entry name" value="GntR ligand-binding domain-like"/>
    <property type="match status" value="1"/>
</dbReference>
<comment type="caution">
    <text evidence="5">The sequence shown here is derived from an EMBL/GenBank/DDBJ whole genome shotgun (WGS) entry which is preliminary data.</text>
</comment>
<protein>
    <submittedName>
        <fullName evidence="5">GntR family transcriptional regulator</fullName>
    </submittedName>
</protein>
<gene>
    <name evidence="5" type="ORF">V6575_06680</name>
</gene>
<dbReference type="PANTHER" id="PTHR43537:SF51">
    <property type="entry name" value="HTH-TYPE TRANSCRIPTIONAL REGULATOR LGOR-RELATED"/>
    <property type="match status" value="1"/>
</dbReference>
<dbReference type="EMBL" id="JBAKIA010000004">
    <property type="protein sequence ID" value="MEJ8473764.1"/>
    <property type="molecule type" value="Genomic_DNA"/>
</dbReference>
<dbReference type="SMART" id="SM00895">
    <property type="entry name" value="FCD"/>
    <property type="match status" value="1"/>
</dbReference>
<evidence type="ECO:0000256" key="3">
    <source>
        <dbReference type="ARBA" id="ARBA00023163"/>
    </source>
</evidence>
<evidence type="ECO:0000256" key="1">
    <source>
        <dbReference type="ARBA" id="ARBA00023015"/>
    </source>
</evidence>
<sequence>MTTAETPDHGLSNLQAELARKVLSLAQNGHWGKDEHVSEIRLANTLGTSRTPVRRVLSALEERGLFIKVPNVGFRYCGLPQDELDIIRHMPRSEPERIFDAIMMARAKGEIRSDVSETELAEYFSTSRGMIRRVLMRFSNEGLAERRSGHGWRFAETLDNREAINASYGFRIIIECGALRDPGFEVDLDQLKELRGQQTRLRDMPVAQISDTEWFEANANFHATVVSWAHNRFLSEAMERQNSLRRMTEVAEFTELSADRIRKAAGDHLTILKAIEAGDRETAAKILERHLSRSPYNSGQLD</sequence>
<dbReference type="InterPro" id="IPR036390">
    <property type="entry name" value="WH_DNA-bd_sf"/>
</dbReference>